<dbReference type="CDD" id="cd17990">
    <property type="entry name" value="DEXHc_HrpB"/>
    <property type="match status" value="1"/>
</dbReference>
<feature type="domain" description="Helicase C-terminal" evidence="6">
    <location>
        <begin position="206"/>
        <end position="373"/>
    </location>
</feature>
<reference evidence="7 8" key="1">
    <citation type="submission" date="2017-05" db="EMBL/GenBank/DDBJ databases">
        <authorList>
            <person name="Song R."/>
            <person name="Chenine A.L."/>
            <person name="Ruprecht R.M."/>
        </authorList>
    </citation>
    <scope>NUCLEOTIDE SEQUENCE [LARGE SCALE GENOMIC DNA]</scope>
    <source>
        <strain evidence="7 8">CECT 7927</strain>
    </source>
</reference>
<dbReference type="PIRSF" id="PIRSF005496">
    <property type="entry name" value="ATP_hel_hrpB"/>
    <property type="match status" value="1"/>
</dbReference>
<proteinExistence type="predicted"/>
<dbReference type="InterPro" id="IPR001650">
    <property type="entry name" value="Helicase_C-like"/>
</dbReference>
<dbReference type="InterPro" id="IPR013689">
    <property type="entry name" value="RNA_helicase_ATP-dep_HrpB_C"/>
</dbReference>
<keyword evidence="1" id="KW-0547">Nucleotide-binding</keyword>
<dbReference type="GO" id="GO:0003676">
    <property type="term" value="F:nucleic acid binding"/>
    <property type="evidence" value="ECO:0007669"/>
    <property type="project" value="InterPro"/>
</dbReference>
<evidence type="ECO:0000256" key="4">
    <source>
        <dbReference type="ARBA" id="ARBA00022840"/>
    </source>
</evidence>
<organism evidence="7 8">
    <name type="scientific">Vibrio mangrovi</name>
    <dbReference type="NCBI Taxonomy" id="474394"/>
    <lineage>
        <taxon>Bacteria</taxon>
        <taxon>Pseudomonadati</taxon>
        <taxon>Pseudomonadota</taxon>
        <taxon>Gammaproteobacteria</taxon>
        <taxon>Vibrionales</taxon>
        <taxon>Vibrionaceae</taxon>
        <taxon>Vibrio</taxon>
    </lineage>
</organism>
<keyword evidence="2 7" id="KW-0378">Hydrolase</keyword>
<dbReference type="EMBL" id="FXXI01000004">
    <property type="protein sequence ID" value="SMS01274.1"/>
    <property type="molecule type" value="Genomic_DNA"/>
</dbReference>
<dbReference type="FunFam" id="3.40.50.300:FF:002125">
    <property type="entry name" value="ATP-dependent helicase HrpB"/>
    <property type="match status" value="1"/>
</dbReference>
<evidence type="ECO:0000256" key="1">
    <source>
        <dbReference type="ARBA" id="ARBA00022741"/>
    </source>
</evidence>
<dbReference type="PANTHER" id="PTHR43519">
    <property type="entry name" value="ATP-DEPENDENT RNA HELICASE HRPB"/>
    <property type="match status" value="1"/>
</dbReference>
<dbReference type="GO" id="GO:0005524">
    <property type="term" value="F:ATP binding"/>
    <property type="evidence" value="ECO:0007669"/>
    <property type="project" value="UniProtKB-KW"/>
</dbReference>
<evidence type="ECO:0000256" key="2">
    <source>
        <dbReference type="ARBA" id="ARBA00022801"/>
    </source>
</evidence>
<dbReference type="PROSITE" id="PS51192">
    <property type="entry name" value="HELICASE_ATP_BIND_1"/>
    <property type="match status" value="1"/>
</dbReference>
<dbReference type="GO" id="GO:0016787">
    <property type="term" value="F:hydrolase activity"/>
    <property type="evidence" value="ECO:0007669"/>
    <property type="project" value="UniProtKB-KW"/>
</dbReference>
<dbReference type="AlphaFoldDB" id="A0A1Y6IUE5"/>
<dbReference type="InterPro" id="IPR007502">
    <property type="entry name" value="Helicase-assoc_dom"/>
</dbReference>
<dbReference type="Gene3D" id="3.40.50.300">
    <property type="entry name" value="P-loop containing nucleotide triphosphate hydrolases"/>
    <property type="match status" value="2"/>
</dbReference>
<dbReference type="CDD" id="cd18791">
    <property type="entry name" value="SF2_C_RHA"/>
    <property type="match status" value="1"/>
</dbReference>
<dbReference type="InterPro" id="IPR014001">
    <property type="entry name" value="Helicase_ATP-bd"/>
</dbReference>
<gene>
    <name evidence="7" type="primary">hrpB_2</name>
    <name evidence="7" type="ORF">VIM7927_02556</name>
</gene>
<accession>A0A1Y6IUE5</accession>
<dbReference type="NCBIfam" id="NF008662">
    <property type="entry name" value="PRK11664.1"/>
    <property type="match status" value="1"/>
</dbReference>
<evidence type="ECO:0000259" key="6">
    <source>
        <dbReference type="PROSITE" id="PS51194"/>
    </source>
</evidence>
<dbReference type="SMART" id="SM00487">
    <property type="entry name" value="DEXDc"/>
    <property type="match status" value="1"/>
</dbReference>
<dbReference type="InterPro" id="IPR027417">
    <property type="entry name" value="P-loop_NTPase"/>
</dbReference>
<keyword evidence="4" id="KW-0067">ATP-binding</keyword>
<sequence>MSQLPAMPQLPIEAVMAELFTAIANYPQVILKAPTGAGKSTAFPLRLLNSSDIDGKIILLEPRRLAAKNIAQYLAACLEEPVGQRVGYRIRGETKVSPATRLEIVTEGVLTRLIQSDPELNGVSLLIFDEFHERSLHADTALALSLEVQQALRDDLKLVIMSATLDHSAIQHLLPQAGYVESEGRSYPVSYQYQPLKANESPVAAMVKQIRLLMQQQEGSLLAFLPGMGMIQQVAGQLTDLADNIDVYPLYGKLSFKAQQQAIQPAAPGLRKIVLATNLAETSLTIDGITLVVDSGLERVARFDPATGVTHLEQSRISQSSAEQRAGRAGRLAPGLCVRLYSESQLRQQAKVPLPEIMRADLSPLVLEMVQWGTNEPDMLQWMTPPPQATFEQGKELLRQLGILDETSRFSGLGTQAYRLGVEPRLASMLLKCRDLGDDLLQAAIAGAALTEENDARQLDLAFALHLWQNGKNQHKTRLMQQARRLASLLSCSFSLDAVSEHQLALALSLAFPDRIAQKRPDRNGQFLLANGQGALIREEEILADTPYLIALDLMRFSSGSCQILSAITLDIDQLSGMAPELFQTRELVDWDDRAGRLTAEKQYCCGRLVVNSERLAAPDRDKMAQALLNYIRREGLKVLHWSDAAVQWLERARCAIAWLPEEAWPAMDEFSLLDDVEQWLSPYMTDVRSVKDLQRLPVLEALKSRLGWSLSQSLDVWLPEFHQLPSGRRKRIRYQAGQEPVLSVRIQEVFGEKSSPVIAQGKKRLVMELLSPAQRPIQITQDLAAFWAGSYAEVKKEMKGRYPKHNWELPD</sequence>
<evidence type="ECO:0000313" key="8">
    <source>
        <dbReference type="Proteomes" id="UP000196125"/>
    </source>
</evidence>
<dbReference type="Pfam" id="PF24473">
    <property type="entry name" value="CON_HrpB"/>
    <property type="match status" value="1"/>
</dbReference>
<dbReference type="GO" id="GO:0003724">
    <property type="term" value="F:RNA helicase activity"/>
    <property type="evidence" value="ECO:0007669"/>
    <property type="project" value="UniProtKB-EC"/>
</dbReference>
<dbReference type="NCBIfam" id="TIGR01970">
    <property type="entry name" value="DEAH_box_HrpB"/>
    <property type="match status" value="1"/>
</dbReference>
<dbReference type="Proteomes" id="UP000196125">
    <property type="component" value="Unassembled WGS sequence"/>
</dbReference>
<dbReference type="Pfam" id="PF08482">
    <property type="entry name" value="HrpB_C"/>
    <property type="match status" value="1"/>
</dbReference>
<evidence type="ECO:0000256" key="3">
    <source>
        <dbReference type="ARBA" id="ARBA00022806"/>
    </source>
</evidence>
<dbReference type="Pfam" id="PF00270">
    <property type="entry name" value="DEAD"/>
    <property type="match status" value="1"/>
</dbReference>
<name>A0A1Y6IUE5_9VIBR</name>
<evidence type="ECO:0000313" key="7">
    <source>
        <dbReference type="EMBL" id="SMS01274.1"/>
    </source>
</evidence>
<evidence type="ECO:0000259" key="5">
    <source>
        <dbReference type="PROSITE" id="PS51192"/>
    </source>
</evidence>
<dbReference type="EC" id="3.6.4.13" evidence="7"/>
<dbReference type="SMART" id="SM00847">
    <property type="entry name" value="HA2"/>
    <property type="match status" value="1"/>
</dbReference>
<dbReference type="InterPro" id="IPR011545">
    <property type="entry name" value="DEAD/DEAH_box_helicase_dom"/>
</dbReference>
<dbReference type="PROSITE" id="PS51194">
    <property type="entry name" value="HELICASE_CTER"/>
    <property type="match status" value="1"/>
</dbReference>
<keyword evidence="3 7" id="KW-0347">Helicase</keyword>
<dbReference type="SUPFAM" id="SSF52540">
    <property type="entry name" value="P-loop containing nucleoside triphosphate hydrolases"/>
    <property type="match status" value="1"/>
</dbReference>
<dbReference type="SMART" id="SM00490">
    <property type="entry name" value="HELICc"/>
    <property type="match status" value="1"/>
</dbReference>
<dbReference type="Pfam" id="PF00271">
    <property type="entry name" value="Helicase_C"/>
    <property type="match status" value="1"/>
</dbReference>
<dbReference type="PANTHER" id="PTHR43519:SF1">
    <property type="entry name" value="ATP-DEPENDENT RNA HELICASE HRPB"/>
    <property type="match status" value="1"/>
</dbReference>
<dbReference type="InterPro" id="IPR010225">
    <property type="entry name" value="HrpB"/>
</dbReference>
<dbReference type="InterPro" id="IPR049614">
    <property type="entry name" value="HrpB_DEXH"/>
</dbReference>
<protein>
    <submittedName>
        <fullName evidence="7">ATP-dependent RNA helicase HrpB</fullName>
        <ecNumber evidence="7">3.6.4.13</ecNumber>
    </submittedName>
</protein>
<feature type="domain" description="Helicase ATP-binding" evidence="5">
    <location>
        <begin position="20"/>
        <end position="183"/>
    </location>
</feature>
<dbReference type="Gene3D" id="1.20.120.1080">
    <property type="match status" value="1"/>
</dbReference>
<dbReference type="InterPro" id="IPR056329">
    <property type="entry name" value="CON_HrpB"/>
</dbReference>